<evidence type="ECO:0000256" key="1">
    <source>
        <dbReference type="ARBA" id="ARBA00022723"/>
    </source>
</evidence>
<dbReference type="InterPro" id="IPR000808">
    <property type="entry name" value="Mrp-like_CS"/>
</dbReference>
<dbReference type="RefSeq" id="WP_171303703.1">
    <property type="nucleotide sequence ID" value="NZ_JABFIF010000019.1"/>
</dbReference>
<comment type="subunit">
    <text evidence="6">Homodimer.</text>
</comment>
<evidence type="ECO:0000313" key="8">
    <source>
        <dbReference type="Proteomes" id="UP000528432"/>
    </source>
</evidence>
<dbReference type="PANTHER" id="PTHR42961:SF2">
    <property type="entry name" value="IRON-SULFUR PROTEIN NUBPL"/>
    <property type="match status" value="1"/>
</dbReference>
<comment type="similarity">
    <text evidence="6">Belongs to the Mrp/NBP35 ATP-binding proteins family.</text>
</comment>
<dbReference type="FunFam" id="3.40.50.300:FF:001119">
    <property type="entry name" value="Iron-sulfur cluster carrier protein"/>
    <property type="match status" value="1"/>
</dbReference>
<protein>
    <recommendedName>
        <fullName evidence="6">Iron-sulfur cluster carrier protein</fullName>
    </recommendedName>
</protein>
<dbReference type="PANTHER" id="PTHR42961">
    <property type="entry name" value="IRON-SULFUR PROTEIN NUBPL"/>
    <property type="match status" value="1"/>
</dbReference>
<evidence type="ECO:0000256" key="3">
    <source>
        <dbReference type="ARBA" id="ARBA00022840"/>
    </source>
</evidence>
<dbReference type="InterPro" id="IPR019591">
    <property type="entry name" value="Mrp/NBP35_ATP-bd"/>
</dbReference>
<keyword evidence="1 6" id="KW-0479">Metal-binding</keyword>
<evidence type="ECO:0000256" key="6">
    <source>
        <dbReference type="HAMAP-Rule" id="MF_02040"/>
    </source>
</evidence>
<keyword evidence="6" id="KW-0378">Hydrolase</keyword>
<evidence type="ECO:0000256" key="5">
    <source>
        <dbReference type="ARBA" id="ARBA00023014"/>
    </source>
</evidence>
<keyword evidence="2 6" id="KW-0547">Nucleotide-binding</keyword>
<dbReference type="InterPro" id="IPR027417">
    <property type="entry name" value="P-loop_NTPase"/>
</dbReference>
<dbReference type="Proteomes" id="UP000528432">
    <property type="component" value="Unassembled WGS sequence"/>
</dbReference>
<dbReference type="GO" id="GO:0140663">
    <property type="term" value="F:ATP-dependent FeS chaperone activity"/>
    <property type="evidence" value="ECO:0007669"/>
    <property type="project" value="InterPro"/>
</dbReference>
<keyword evidence="3 6" id="KW-0067">ATP-binding</keyword>
<accession>A0A7Y3XZA2</accession>
<feature type="binding site" evidence="6">
    <location>
        <begin position="39"/>
        <end position="46"/>
    </location>
    <ligand>
        <name>ATP</name>
        <dbReference type="ChEBI" id="CHEBI:30616"/>
    </ligand>
</feature>
<dbReference type="GO" id="GO:0016226">
    <property type="term" value="P:iron-sulfur cluster assembly"/>
    <property type="evidence" value="ECO:0007669"/>
    <property type="project" value="InterPro"/>
</dbReference>
<gene>
    <name evidence="7" type="ORF">HMJ28_09425</name>
</gene>
<dbReference type="GO" id="GO:0005524">
    <property type="term" value="F:ATP binding"/>
    <property type="evidence" value="ECO:0007669"/>
    <property type="project" value="UniProtKB-UniRule"/>
</dbReference>
<dbReference type="Gene3D" id="3.40.50.300">
    <property type="entry name" value="P-loop containing nucleotide triphosphate hydrolases"/>
    <property type="match status" value="1"/>
</dbReference>
<dbReference type="HAMAP" id="MF_02040">
    <property type="entry name" value="Mrp_NBP35"/>
    <property type="match status" value="1"/>
</dbReference>
<evidence type="ECO:0000313" key="7">
    <source>
        <dbReference type="EMBL" id="NOH16603.1"/>
    </source>
</evidence>
<dbReference type="Pfam" id="PF10609">
    <property type="entry name" value="ParA"/>
    <property type="match status" value="1"/>
</dbReference>
<keyword evidence="4 6" id="KW-0408">Iron</keyword>
<dbReference type="InterPro" id="IPR044304">
    <property type="entry name" value="NUBPL-like"/>
</dbReference>
<dbReference type="PROSITE" id="PS01215">
    <property type="entry name" value="MRP"/>
    <property type="match status" value="1"/>
</dbReference>
<keyword evidence="5 6" id="KW-0411">Iron-sulfur</keyword>
<comment type="function">
    <text evidence="6">Binds and transfers iron-sulfur (Fe-S) clusters to target apoproteins. Can hydrolyze ATP.</text>
</comment>
<dbReference type="InterPro" id="IPR033756">
    <property type="entry name" value="YlxH/NBP35"/>
</dbReference>
<dbReference type="CDD" id="cd02037">
    <property type="entry name" value="Mrp_NBP35"/>
    <property type="match status" value="1"/>
</dbReference>
<dbReference type="GO" id="GO:0046872">
    <property type="term" value="F:metal ion binding"/>
    <property type="evidence" value="ECO:0007669"/>
    <property type="project" value="UniProtKB-KW"/>
</dbReference>
<sequence>MSNCDSCPSKGKCDSNEASCSKIVPKYGNIKHIIGVISGKGGVGKSTVTGILATKLKKAGYKVGVLDADITGPSMPRFFGINEERAYALEGRIGEEIKFLPVETSSGIKVMSLNLLTEHEEEPVIWRGPVITGVLTQMYTDTEWGELDYLLIDMPPGTGDVALTIMQSIPVEGMVVVSTAQDMVSMIVKKVIIMAKKMNINVLGVVENMSYVRCSCGEKINLFSRKTAEEQAKYLEVPLIAELPVNLDLTESMEKGNVEDYITACEEYEELLEGFMNEIK</sequence>
<dbReference type="GO" id="GO:0016887">
    <property type="term" value="F:ATP hydrolysis activity"/>
    <property type="evidence" value="ECO:0007669"/>
    <property type="project" value="UniProtKB-UniRule"/>
</dbReference>
<proteinExistence type="inferred from homology"/>
<comment type="caution">
    <text evidence="7">The sequence shown here is derived from an EMBL/GenBank/DDBJ whole genome shotgun (WGS) entry which is preliminary data.</text>
</comment>
<evidence type="ECO:0000256" key="4">
    <source>
        <dbReference type="ARBA" id="ARBA00023004"/>
    </source>
</evidence>
<dbReference type="EMBL" id="JABFIF010000019">
    <property type="protein sequence ID" value="NOH16603.1"/>
    <property type="molecule type" value="Genomic_DNA"/>
</dbReference>
<name>A0A7Y3XZA2_CLOCO</name>
<reference evidence="7 8" key="1">
    <citation type="submission" date="2020-05" db="EMBL/GenBank/DDBJ databases">
        <title>Draft genome sequence of Clostridium cochlearium strain AGROS13 isolated from a sheep dairy farm in New Zealand.</title>
        <authorList>
            <person name="Gupta T.B."/>
            <person name="Jauregui R."/>
            <person name="Risson A.N."/>
            <person name="Brightwell G."/>
            <person name="Maclean P."/>
        </authorList>
    </citation>
    <scope>NUCLEOTIDE SEQUENCE [LARGE SCALE GENOMIC DNA]</scope>
    <source>
        <strain evidence="7 8">AGROS13</strain>
    </source>
</reference>
<organism evidence="7 8">
    <name type="scientific">Clostridium cochlearium</name>
    <dbReference type="NCBI Taxonomy" id="1494"/>
    <lineage>
        <taxon>Bacteria</taxon>
        <taxon>Bacillati</taxon>
        <taxon>Bacillota</taxon>
        <taxon>Clostridia</taxon>
        <taxon>Eubacteriales</taxon>
        <taxon>Clostridiaceae</taxon>
        <taxon>Clostridium</taxon>
    </lineage>
</organism>
<dbReference type="AlphaFoldDB" id="A0A7Y3XZA2"/>
<dbReference type="SUPFAM" id="SSF52540">
    <property type="entry name" value="P-loop containing nucleoside triphosphate hydrolases"/>
    <property type="match status" value="1"/>
</dbReference>
<dbReference type="GO" id="GO:0051539">
    <property type="term" value="F:4 iron, 4 sulfur cluster binding"/>
    <property type="evidence" value="ECO:0007669"/>
    <property type="project" value="TreeGrafter"/>
</dbReference>
<evidence type="ECO:0000256" key="2">
    <source>
        <dbReference type="ARBA" id="ARBA00022741"/>
    </source>
</evidence>